<organism evidence="2 3">
    <name type="scientific">Lithocarpus litseifolius</name>
    <dbReference type="NCBI Taxonomy" id="425828"/>
    <lineage>
        <taxon>Eukaryota</taxon>
        <taxon>Viridiplantae</taxon>
        <taxon>Streptophyta</taxon>
        <taxon>Embryophyta</taxon>
        <taxon>Tracheophyta</taxon>
        <taxon>Spermatophyta</taxon>
        <taxon>Magnoliopsida</taxon>
        <taxon>eudicotyledons</taxon>
        <taxon>Gunneridae</taxon>
        <taxon>Pentapetalae</taxon>
        <taxon>rosids</taxon>
        <taxon>fabids</taxon>
        <taxon>Fagales</taxon>
        <taxon>Fagaceae</taxon>
        <taxon>Lithocarpus</taxon>
    </lineage>
</organism>
<dbReference type="AlphaFoldDB" id="A0AAW2BLL7"/>
<dbReference type="EMBL" id="JAZDWU010000011">
    <property type="protein sequence ID" value="KAK9986047.1"/>
    <property type="molecule type" value="Genomic_DNA"/>
</dbReference>
<evidence type="ECO:0000259" key="1">
    <source>
        <dbReference type="PROSITE" id="PS50181"/>
    </source>
</evidence>
<accession>A0AAW2BLL7</accession>
<dbReference type="InterPro" id="IPR036047">
    <property type="entry name" value="F-box-like_dom_sf"/>
</dbReference>
<sequence length="506" mass="58065">MAVVESIKSTNTDSLVVCYKRRKRRRIIIEEEPNDPIQIDIEKLPDALLFEVLYRLPCRWALQYRSVSKRWCSLISHPQFVCSYIHHRHQFRKSDTDPFTLVLHYGKQFNSNILALPFYDDSGYGGGGSDGDGLDFLNFLPDIELARKGYTFSIEASFNDLLLVGGYLSRFWHLGPAFWDYCICNPLTKQWITLRRLPFPNSNRVVLVGFICNLYSCDKEQGCTTNAHYSYKVVRILSPTESNTTQIHMQIFSSDTGEWCDSLVSSPRGLNPFHVRSSNAGVVACNGMLHWVDENDRTIKGIVVFDPFNEAQGCRYIDPPRDLCLGDFVYPGVFQGRLRIFQKPFFQNHSNFSVWELEDYNNAGKWCLKYKIYFKDMVSEHTDLVKIAKKISPPGSLLAFHPNVGEIVFLQFHNYIVLCNMRTKVLTMAGRLRDRGRILAGNTSLEAYNVYAKYVFIVGQSSWPTPVPPPLKHEWDFLLILAKVASKLEERKELRATLAANTSSEV</sequence>
<dbReference type="InterPro" id="IPR017451">
    <property type="entry name" value="F-box-assoc_interact_dom"/>
</dbReference>
<dbReference type="Gene3D" id="1.20.1280.50">
    <property type="match status" value="1"/>
</dbReference>
<dbReference type="InterPro" id="IPR056592">
    <property type="entry name" value="Beta-prop_At3g26010-like"/>
</dbReference>
<reference evidence="2 3" key="1">
    <citation type="submission" date="2024-01" db="EMBL/GenBank/DDBJ databases">
        <title>A telomere-to-telomere, gap-free genome of sweet tea (Lithocarpus litseifolius).</title>
        <authorList>
            <person name="Zhou J."/>
        </authorList>
    </citation>
    <scope>NUCLEOTIDE SEQUENCE [LARGE SCALE GENOMIC DNA]</scope>
    <source>
        <strain evidence="2">Zhou-2022a</strain>
        <tissue evidence="2">Leaf</tissue>
    </source>
</reference>
<dbReference type="Proteomes" id="UP001459277">
    <property type="component" value="Unassembled WGS sequence"/>
</dbReference>
<dbReference type="SUPFAM" id="SSF81383">
    <property type="entry name" value="F-box domain"/>
    <property type="match status" value="1"/>
</dbReference>
<dbReference type="PROSITE" id="PS50181">
    <property type="entry name" value="FBOX"/>
    <property type="match status" value="1"/>
</dbReference>
<dbReference type="PANTHER" id="PTHR35546">
    <property type="entry name" value="F-BOX PROTEIN INTERACTION DOMAIN PROTEIN-RELATED"/>
    <property type="match status" value="1"/>
</dbReference>
<proteinExistence type="predicted"/>
<dbReference type="InterPro" id="IPR055290">
    <property type="entry name" value="At3g26010-like"/>
</dbReference>
<dbReference type="Pfam" id="PF24750">
    <property type="entry name" value="b-prop_At3g26010-like"/>
    <property type="match status" value="1"/>
</dbReference>
<comment type="caution">
    <text evidence="2">The sequence shown here is derived from an EMBL/GenBank/DDBJ whole genome shotgun (WGS) entry which is preliminary data.</text>
</comment>
<dbReference type="Pfam" id="PF00646">
    <property type="entry name" value="F-box"/>
    <property type="match status" value="1"/>
</dbReference>
<keyword evidence="3" id="KW-1185">Reference proteome</keyword>
<evidence type="ECO:0000313" key="2">
    <source>
        <dbReference type="EMBL" id="KAK9986047.1"/>
    </source>
</evidence>
<name>A0AAW2BLL7_9ROSI</name>
<dbReference type="PANTHER" id="PTHR35546:SF130">
    <property type="entry name" value="EXPRESSED PROTEIN"/>
    <property type="match status" value="1"/>
</dbReference>
<feature type="domain" description="F-box" evidence="1">
    <location>
        <begin position="38"/>
        <end position="94"/>
    </location>
</feature>
<evidence type="ECO:0000313" key="3">
    <source>
        <dbReference type="Proteomes" id="UP001459277"/>
    </source>
</evidence>
<gene>
    <name evidence="2" type="ORF">SO802_030998</name>
</gene>
<protein>
    <recommendedName>
        <fullName evidence="1">F-box domain-containing protein</fullName>
    </recommendedName>
</protein>
<dbReference type="InterPro" id="IPR001810">
    <property type="entry name" value="F-box_dom"/>
</dbReference>
<dbReference type="NCBIfam" id="TIGR01640">
    <property type="entry name" value="F_box_assoc_1"/>
    <property type="match status" value="1"/>
</dbReference>